<evidence type="ECO:0000256" key="4">
    <source>
        <dbReference type="ARBA" id="ARBA00023002"/>
    </source>
</evidence>
<dbReference type="Gene3D" id="3.30.365.10">
    <property type="entry name" value="Aldehyde oxidase/xanthine dehydrogenase, molybdopterin binding domain"/>
    <property type="match status" value="4"/>
</dbReference>
<feature type="region of interest" description="Disordered" evidence="8">
    <location>
        <begin position="1"/>
        <end position="23"/>
    </location>
</feature>
<evidence type="ECO:0000259" key="9">
    <source>
        <dbReference type="PROSITE" id="PS51387"/>
    </source>
</evidence>
<dbReference type="InterPro" id="IPR016208">
    <property type="entry name" value="Ald_Oxase/xanthine_DH-like"/>
</dbReference>
<dbReference type="PANTHER" id="PTHR11908:SF157">
    <property type="entry name" value="XANTHINE DEHYDROGENASE SUBUNIT D-RELATED"/>
    <property type="match status" value="1"/>
</dbReference>
<dbReference type="InterPro" id="IPR008274">
    <property type="entry name" value="AldOxase/xan_DH_MoCoBD1"/>
</dbReference>
<name>A0ABV5TGG2_9ACTN</name>
<keyword evidence="5" id="KW-0408">Iron</keyword>
<dbReference type="SMART" id="SM01092">
    <property type="entry name" value="CO_deh_flav_C"/>
    <property type="match status" value="1"/>
</dbReference>
<gene>
    <name evidence="10" type="ORF">ACFFRH_18045</name>
</gene>
<dbReference type="Gene3D" id="3.90.1170.50">
    <property type="entry name" value="Aldehyde oxidase/xanthine dehydrogenase, a/b hammerhead"/>
    <property type="match status" value="1"/>
</dbReference>
<dbReference type="InterPro" id="IPR037165">
    <property type="entry name" value="AldOxase/xan_DH_Mopterin-bd_sf"/>
</dbReference>
<dbReference type="EMBL" id="JBHMBS010000007">
    <property type="protein sequence ID" value="MFB9677386.1"/>
    <property type="molecule type" value="Genomic_DNA"/>
</dbReference>
<dbReference type="Proteomes" id="UP001589610">
    <property type="component" value="Unassembled WGS sequence"/>
</dbReference>
<comment type="caution">
    <text evidence="10">The sequence shown here is derived from an EMBL/GenBank/DDBJ whole genome shotgun (WGS) entry which is preliminary data.</text>
</comment>
<reference evidence="10 11" key="1">
    <citation type="submission" date="2024-09" db="EMBL/GenBank/DDBJ databases">
        <authorList>
            <person name="Sun Q."/>
            <person name="Mori K."/>
        </authorList>
    </citation>
    <scope>NUCLEOTIDE SEQUENCE [LARGE SCALE GENOMIC DNA]</scope>
    <source>
        <strain evidence="10 11">JCM 3028</strain>
    </source>
</reference>
<dbReference type="Pfam" id="PF20256">
    <property type="entry name" value="MoCoBD_2"/>
    <property type="match status" value="1"/>
</dbReference>
<dbReference type="InterPro" id="IPR000674">
    <property type="entry name" value="Ald_Oxase/Xan_DH_a/b"/>
</dbReference>
<dbReference type="InterPro" id="IPR046867">
    <property type="entry name" value="AldOxase/xan_DH_MoCoBD2"/>
</dbReference>
<dbReference type="SUPFAM" id="SSF56003">
    <property type="entry name" value="Molybdenum cofactor-binding domain"/>
    <property type="match status" value="1"/>
</dbReference>
<dbReference type="InterPro" id="IPR002346">
    <property type="entry name" value="Mopterin_DH_FAD-bd"/>
</dbReference>
<accession>A0ABV5TGG2</accession>
<dbReference type="Gene3D" id="3.30.43.10">
    <property type="entry name" value="Uridine Diphospho-n-acetylenolpyruvylglucosamine Reductase, domain 2"/>
    <property type="match status" value="1"/>
</dbReference>
<keyword evidence="4" id="KW-0560">Oxidoreductase</keyword>
<evidence type="ECO:0000256" key="8">
    <source>
        <dbReference type="SAM" id="MobiDB-lite"/>
    </source>
</evidence>
<dbReference type="SUPFAM" id="SSF54665">
    <property type="entry name" value="CO dehydrogenase molybdoprotein N-domain-like"/>
    <property type="match status" value="1"/>
</dbReference>
<dbReference type="PROSITE" id="PS51387">
    <property type="entry name" value="FAD_PCMH"/>
    <property type="match status" value="1"/>
</dbReference>
<dbReference type="SUPFAM" id="SSF55447">
    <property type="entry name" value="CO dehydrogenase flavoprotein C-terminal domain-like"/>
    <property type="match status" value="1"/>
</dbReference>
<dbReference type="RefSeq" id="WP_386157882.1">
    <property type="nucleotide sequence ID" value="NZ_JBHMBS010000007.1"/>
</dbReference>
<evidence type="ECO:0000256" key="1">
    <source>
        <dbReference type="ARBA" id="ARBA00001924"/>
    </source>
</evidence>
<dbReference type="InterPro" id="IPR036856">
    <property type="entry name" value="Ald_Oxase/Xan_DH_a/b_sf"/>
</dbReference>
<comment type="cofactor">
    <cofactor evidence="7">
        <name>[2Fe-2S] cluster</name>
        <dbReference type="ChEBI" id="CHEBI:190135"/>
    </cofactor>
</comment>
<evidence type="ECO:0000256" key="6">
    <source>
        <dbReference type="ARBA" id="ARBA00023014"/>
    </source>
</evidence>
<dbReference type="InterPro" id="IPR036318">
    <property type="entry name" value="FAD-bd_PCMH-like_sf"/>
</dbReference>
<proteinExistence type="predicted"/>
<protein>
    <submittedName>
        <fullName evidence="10">Molybdopterin cofactor-binding domain-containing protein</fullName>
    </submittedName>
</protein>
<evidence type="ECO:0000256" key="2">
    <source>
        <dbReference type="ARBA" id="ARBA00022714"/>
    </source>
</evidence>
<organism evidence="10 11">
    <name type="scientific">Streptosporangium vulgare</name>
    <dbReference type="NCBI Taxonomy" id="46190"/>
    <lineage>
        <taxon>Bacteria</taxon>
        <taxon>Bacillati</taxon>
        <taxon>Actinomycetota</taxon>
        <taxon>Actinomycetes</taxon>
        <taxon>Streptosporangiales</taxon>
        <taxon>Streptosporangiaceae</taxon>
        <taxon>Streptosporangium</taxon>
    </lineage>
</organism>
<comment type="cofactor">
    <cofactor evidence="1">
        <name>Mo-molybdopterin</name>
        <dbReference type="ChEBI" id="CHEBI:71302"/>
    </cofactor>
</comment>
<dbReference type="Gene3D" id="3.30.465.10">
    <property type="match status" value="2"/>
</dbReference>
<evidence type="ECO:0000256" key="3">
    <source>
        <dbReference type="ARBA" id="ARBA00022723"/>
    </source>
</evidence>
<evidence type="ECO:0000313" key="10">
    <source>
        <dbReference type="EMBL" id="MFB9677386.1"/>
    </source>
</evidence>
<keyword evidence="2" id="KW-0001">2Fe-2S</keyword>
<dbReference type="InterPro" id="IPR005107">
    <property type="entry name" value="CO_DH_flav_C"/>
</dbReference>
<dbReference type="Gene3D" id="3.30.390.50">
    <property type="entry name" value="CO dehydrogenase flavoprotein, C-terminal domain"/>
    <property type="match status" value="1"/>
</dbReference>
<dbReference type="InterPro" id="IPR036683">
    <property type="entry name" value="CO_DH_flav_C_dom_sf"/>
</dbReference>
<dbReference type="Pfam" id="PF01315">
    <property type="entry name" value="Ald_Xan_dh_C"/>
    <property type="match status" value="1"/>
</dbReference>
<sequence length="1142" mass="121926">MSGPHGPAGPGDTQIGRRARPLDWEERTLGGTRYTADLTEPAHLHAAVLRSPVPYARVTGLDVTGALRMPGVRAVVTAADFAPGITYIHRGGHMSDRPPLADGVVRFTGQEIAAVAADTPGQARRAVAAIRLRLRPLRAPLTVAEALRPGARALHERPVEPNVATRWNSAWGDPAAGIAAATVMTEGDFVYPSVVHACMEPNTTLARWDPEREIMELWTSTHSPYFVVKEVAHLLGLEREQVICREVATGGSFGSKSKASEHEVLAAALARKSGRPVLLALTREEEFAANKPRHRFETRLRTYADADGRLRAFETEVNVDNGAYSHMGSSVMRVGVITLGSVYRVDGVRFDARLVDTATQPGGQYRGYGTPQVALAMESQIDEIAEKLGMDPIDIRVLNAVEPYTETLCGYRLTTSALRECLEAVRSELDWDAKRARRTPGRGLGVSCAAHGSGAYAYEFANLSEAAVDVFENGRARVRFGGSDAGTGQNTILAQIAAQELGLPLDRVDVLSMDGELTPLDLGAWSSRATHMSGMATGEAAAAVAERLRELAADKLGCAPDEVGLRDGSAHAGGEEVTIADLVRLDGDVLTRQSHYRVDGTEMIAPGEDRANLSPTYSFAAHGAEVEVDRRTGKVTVVDYVAAHDVGRAINPTMVEGQIIGGAVHGIGGALGEEVVRTDGRVANPAFVNYALPRAADVPPIRPVIVEGHDDAGPYGAKSVGEIPIIPPGAAIANAVYDAVGVRVRELPITPDKILTALAAKEGRRRDHRLWRRPGRWWIALLRALYPRGVHALLDRWGTRFGRHGRFGDKVGPAPEIGEVRRPESVADACAALSEGALAYGGGSDVLPSRRQRLIAPAVLVSTARIPAMRGITGTGTGTGIVIGGAVTLAEVAEELGERLPALREAIETIASPQLRAAATVAGNLLQAKRCWFFRNDFPCYKRNGASSPCYAILGDHRFQHAAVDGHRCQAVTPSDLATVLIALDAVAEIADGRGTRAVPLAKLYTGPGETSLKEGELLVSVTVPEEAGRACVFEKLALWEGDFAVASVAISTRAVPGEPITRWQDTRVVLGALAPTPWRPRDVERALDGTETGADAAARLREIVDDRLTRHAHPLPGNGWKLDAVAGLAEKAAERLLSPSR</sequence>
<dbReference type="SMART" id="SM01008">
    <property type="entry name" value="Ald_Xan_dh_C"/>
    <property type="match status" value="1"/>
</dbReference>
<dbReference type="Pfam" id="PF00941">
    <property type="entry name" value="FAD_binding_5"/>
    <property type="match status" value="1"/>
</dbReference>
<dbReference type="InterPro" id="IPR016166">
    <property type="entry name" value="FAD-bd_PCMH"/>
</dbReference>
<evidence type="ECO:0000313" key="11">
    <source>
        <dbReference type="Proteomes" id="UP001589610"/>
    </source>
</evidence>
<dbReference type="Pfam" id="PF02738">
    <property type="entry name" value="MoCoBD_1"/>
    <property type="match status" value="1"/>
</dbReference>
<dbReference type="InterPro" id="IPR016169">
    <property type="entry name" value="FAD-bd_PCMH_sub2"/>
</dbReference>
<keyword evidence="11" id="KW-1185">Reference proteome</keyword>
<keyword evidence="3" id="KW-0479">Metal-binding</keyword>
<keyword evidence="6" id="KW-0411">Iron-sulfur</keyword>
<evidence type="ECO:0000256" key="7">
    <source>
        <dbReference type="ARBA" id="ARBA00034078"/>
    </source>
</evidence>
<feature type="domain" description="FAD-binding PCMH-type" evidence="9">
    <location>
        <begin position="810"/>
        <end position="1029"/>
    </location>
</feature>
<evidence type="ECO:0000256" key="5">
    <source>
        <dbReference type="ARBA" id="ARBA00023004"/>
    </source>
</evidence>
<dbReference type="SUPFAM" id="SSF56176">
    <property type="entry name" value="FAD-binding/transporter-associated domain-like"/>
    <property type="match status" value="1"/>
</dbReference>
<dbReference type="PANTHER" id="PTHR11908">
    <property type="entry name" value="XANTHINE DEHYDROGENASE"/>
    <property type="match status" value="1"/>
</dbReference>
<dbReference type="InterPro" id="IPR016167">
    <property type="entry name" value="FAD-bd_PCMH_sub1"/>
</dbReference>